<dbReference type="AlphaFoldDB" id="D1ZZH2"/>
<dbReference type="PhylomeDB" id="D1ZZH2"/>
<dbReference type="SUPFAM" id="SSF48452">
    <property type="entry name" value="TPR-like"/>
    <property type="match status" value="1"/>
</dbReference>
<keyword evidence="4" id="KW-0802">TPR repeat</keyword>
<dbReference type="GO" id="GO:0005737">
    <property type="term" value="C:cytoplasm"/>
    <property type="evidence" value="ECO:0007669"/>
    <property type="project" value="UniProtKB-SubCell"/>
</dbReference>
<keyword evidence="2" id="KW-0963">Cytoplasm</keyword>
<evidence type="ECO:0000256" key="6">
    <source>
        <dbReference type="ARBA" id="ARBA00044739"/>
    </source>
</evidence>
<dbReference type="PANTHER" id="PTHR46630">
    <property type="entry name" value="TETRATRICOPEPTIDE REPEAT PROTEIN 29"/>
    <property type="match status" value="1"/>
</dbReference>
<protein>
    <recommendedName>
        <fullName evidence="5">Tetratricopeptide repeat protein 29</fullName>
    </recommendedName>
</protein>
<dbReference type="InParanoid" id="D1ZZH2"/>
<reference evidence="7 8" key="1">
    <citation type="journal article" date="2008" name="Nature">
        <title>The genome of the model beetle and pest Tribolium castaneum.</title>
        <authorList>
            <consortium name="Tribolium Genome Sequencing Consortium"/>
            <person name="Richards S."/>
            <person name="Gibbs R.A."/>
            <person name="Weinstock G.M."/>
            <person name="Brown S.J."/>
            <person name="Denell R."/>
            <person name="Beeman R.W."/>
            <person name="Gibbs R."/>
            <person name="Beeman R.W."/>
            <person name="Brown S.J."/>
            <person name="Bucher G."/>
            <person name="Friedrich M."/>
            <person name="Grimmelikhuijzen C.J."/>
            <person name="Klingler M."/>
            <person name="Lorenzen M."/>
            <person name="Richards S."/>
            <person name="Roth S."/>
            <person name="Schroder R."/>
            <person name="Tautz D."/>
            <person name="Zdobnov E.M."/>
            <person name="Muzny D."/>
            <person name="Gibbs R.A."/>
            <person name="Weinstock G.M."/>
            <person name="Attaway T."/>
            <person name="Bell S."/>
            <person name="Buhay C.J."/>
            <person name="Chandrabose M.N."/>
            <person name="Chavez D."/>
            <person name="Clerk-Blankenburg K.P."/>
            <person name="Cree A."/>
            <person name="Dao M."/>
            <person name="Davis C."/>
            <person name="Chacko J."/>
            <person name="Dinh H."/>
            <person name="Dugan-Rocha S."/>
            <person name="Fowler G."/>
            <person name="Garner T.T."/>
            <person name="Garnes J."/>
            <person name="Gnirke A."/>
            <person name="Hawes A."/>
            <person name="Hernandez J."/>
            <person name="Hines S."/>
            <person name="Holder M."/>
            <person name="Hume J."/>
            <person name="Jhangiani S.N."/>
            <person name="Joshi V."/>
            <person name="Khan Z.M."/>
            <person name="Jackson L."/>
            <person name="Kovar C."/>
            <person name="Kowis A."/>
            <person name="Lee S."/>
            <person name="Lewis L.R."/>
            <person name="Margolis J."/>
            <person name="Morgan M."/>
            <person name="Nazareth L.V."/>
            <person name="Nguyen N."/>
            <person name="Okwuonu G."/>
            <person name="Parker D."/>
            <person name="Richards S."/>
            <person name="Ruiz S.J."/>
            <person name="Santibanez J."/>
            <person name="Savard J."/>
            <person name="Scherer S.E."/>
            <person name="Schneider B."/>
            <person name="Sodergren E."/>
            <person name="Tautz D."/>
            <person name="Vattahil S."/>
            <person name="Villasana D."/>
            <person name="White C.S."/>
            <person name="Wright R."/>
            <person name="Park Y."/>
            <person name="Beeman R.W."/>
            <person name="Lord J."/>
            <person name="Oppert B."/>
            <person name="Lorenzen M."/>
            <person name="Brown S."/>
            <person name="Wang L."/>
            <person name="Savard J."/>
            <person name="Tautz D."/>
            <person name="Richards S."/>
            <person name="Weinstock G."/>
            <person name="Gibbs R.A."/>
            <person name="Liu Y."/>
            <person name="Worley K."/>
            <person name="Weinstock G."/>
            <person name="Elsik C.G."/>
            <person name="Reese J.T."/>
            <person name="Elhaik E."/>
            <person name="Landan G."/>
            <person name="Graur D."/>
            <person name="Arensburger P."/>
            <person name="Atkinson P."/>
            <person name="Beeman R.W."/>
            <person name="Beidler J."/>
            <person name="Brown S.J."/>
            <person name="Demuth J.P."/>
            <person name="Drury D.W."/>
            <person name="Du Y.Z."/>
            <person name="Fujiwara H."/>
            <person name="Lorenzen M."/>
            <person name="Maselli V."/>
            <person name="Osanai M."/>
            <person name="Park Y."/>
            <person name="Robertson H.M."/>
            <person name="Tu Z."/>
            <person name="Wang J.J."/>
            <person name="Wang S."/>
            <person name="Richards S."/>
            <person name="Song H."/>
            <person name="Zhang L."/>
            <person name="Sodergren E."/>
            <person name="Werner D."/>
            <person name="Stanke M."/>
            <person name="Morgenstern B."/>
            <person name="Solovyev V."/>
            <person name="Kosarev P."/>
            <person name="Brown G."/>
            <person name="Chen H.C."/>
            <person name="Ermolaeva O."/>
            <person name="Hlavina W."/>
            <person name="Kapustin Y."/>
            <person name="Kiryutin B."/>
            <person name="Kitts P."/>
            <person name="Maglott D."/>
            <person name="Pruitt K."/>
            <person name="Sapojnikov V."/>
            <person name="Souvorov A."/>
            <person name="Mackey A.J."/>
            <person name="Waterhouse R.M."/>
            <person name="Wyder S."/>
            <person name="Zdobnov E.M."/>
            <person name="Zdobnov E.M."/>
            <person name="Wyder S."/>
            <person name="Kriventseva E.V."/>
            <person name="Kadowaki T."/>
            <person name="Bork P."/>
            <person name="Aranda M."/>
            <person name="Bao R."/>
            <person name="Beermann A."/>
            <person name="Berns N."/>
            <person name="Bolognesi R."/>
            <person name="Bonneton F."/>
            <person name="Bopp D."/>
            <person name="Brown S.J."/>
            <person name="Bucher G."/>
            <person name="Butts T."/>
            <person name="Chaumot A."/>
            <person name="Denell R.E."/>
            <person name="Ferrier D.E."/>
            <person name="Friedrich M."/>
            <person name="Gordon C.M."/>
            <person name="Jindra M."/>
            <person name="Klingler M."/>
            <person name="Lan Q."/>
            <person name="Lattorff H.M."/>
            <person name="Laudet V."/>
            <person name="von Levetsow C."/>
            <person name="Liu Z."/>
            <person name="Lutz R."/>
            <person name="Lynch J.A."/>
            <person name="da Fonseca R.N."/>
            <person name="Posnien N."/>
            <person name="Reuter R."/>
            <person name="Roth S."/>
            <person name="Savard J."/>
            <person name="Schinko J.B."/>
            <person name="Schmitt C."/>
            <person name="Schoppmeier M."/>
            <person name="Schroder R."/>
            <person name="Shippy T.D."/>
            <person name="Simonnet F."/>
            <person name="Marques-Souza H."/>
            <person name="Tautz D."/>
            <person name="Tomoyasu Y."/>
            <person name="Trauner J."/>
            <person name="Van der Zee M."/>
            <person name="Vervoort M."/>
            <person name="Wittkopp N."/>
            <person name="Wimmer E.A."/>
            <person name="Yang X."/>
            <person name="Jones A.K."/>
            <person name="Sattelle D.B."/>
            <person name="Ebert P.R."/>
            <person name="Nelson D."/>
            <person name="Scott J.G."/>
            <person name="Beeman R.W."/>
            <person name="Muthukrishnan S."/>
            <person name="Kramer K.J."/>
            <person name="Arakane Y."/>
            <person name="Beeman R.W."/>
            <person name="Zhu Q."/>
            <person name="Hogenkamp D."/>
            <person name="Dixit R."/>
            <person name="Oppert B."/>
            <person name="Jiang H."/>
            <person name="Zou Z."/>
            <person name="Marshall J."/>
            <person name="Elpidina E."/>
            <person name="Vinokurov K."/>
            <person name="Oppert C."/>
            <person name="Zou Z."/>
            <person name="Evans J."/>
            <person name="Lu Z."/>
            <person name="Zhao P."/>
            <person name="Sumathipala N."/>
            <person name="Altincicek B."/>
            <person name="Vilcinskas A."/>
            <person name="Williams M."/>
            <person name="Hultmark D."/>
            <person name="Hetru C."/>
            <person name="Jiang H."/>
            <person name="Grimmelikhuijzen C.J."/>
            <person name="Hauser F."/>
            <person name="Cazzamali G."/>
            <person name="Williamson M."/>
            <person name="Park Y."/>
            <person name="Li B."/>
            <person name="Tanaka Y."/>
            <person name="Predel R."/>
            <person name="Neupert S."/>
            <person name="Schachtner J."/>
            <person name="Verleyen P."/>
            <person name="Raible F."/>
            <person name="Bork P."/>
            <person name="Friedrich M."/>
            <person name="Walden K.K."/>
            <person name="Robertson H.M."/>
            <person name="Angeli S."/>
            <person name="Foret S."/>
            <person name="Bucher G."/>
            <person name="Schuetz S."/>
            <person name="Maleszka R."/>
            <person name="Wimmer E.A."/>
            <person name="Beeman R.W."/>
            <person name="Lorenzen M."/>
            <person name="Tomoyasu Y."/>
            <person name="Miller S.C."/>
            <person name="Grossmann D."/>
            <person name="Bucher G."/>
        </authorList>
    </citation>
    <scope>NUCLEOTIDE SEQUENCE [LARGE SCALE GENOMIC DNA]</scope>
    <source>
        <strain evidence="7 8">Georgia GA2</strain>
    </source>
</reference>
<dbReference type="InterPro" id="IPR051476">
    <property type="entry name" value="Bac_ResReg_Asp_Phosphatase"/>
</dbReference>
<comment type="subcellular location">
    <subcellularLocation>
        <location evidence="1">Cytoplasm</location>
    </subcellularLocation>
</comment>
<keyword evidence="3" id="KW-0677">Repeat</keyword>
<dbReference type="OMA" id="KMHLAAV"/>
<dbReference type="OrthoDB" id="7594656at2759"/>
<dbReference type="InterPro" id="IPR011990">
    <property type="entry name" value="TPR-like_helical_dom_sf"/>
</dbReference>
<evidence type="ECO:0000256" key="1">
    <source>
        <dbReference type="ARBA" id="ARBA00004496"/>
    </source>
</evidence>
<accession>D1ZZH2</accession>
<comment type="function">
    <text evidence="6">Axonemal protein which is implicated in axonemal and/or peri-axonemal structure assembly and regulates flagellum assembly and beating and therefore sperm motility.</text>
</comment>
<sequence>MSHNMSIPPDPEEQQIDFNMSPIKKEQLKRQKKRALQQKLRDELPVLTLQEIRRFRLPFHEALLAELTESGYTSTAEFIKQLLDLQEKTRKKAGPGTHIWLRPQLINSRQNLDLLTQYLTKAERAHNAEDFATEWEQMLHLAAHYAFGPDDWWWLGEQLLFQCVSMEYPGDFQKQEAIAYFIIGKYLVENGKKAEAGKNYLELAREMSQGKSWNCTKILNKKQDIVFIESCRILYKSLMEEAQILMKSDPAKAAEICNIARKRASEACEHKWEYTALIIRGRCEVLLNMTSDAIATITKALNRAVRRKDVLGICDAKISMALAYLQHGKAFESLECLKELKQMAEENDLPFYTAQAYRYMGEYYLNQQQPYEATPLLMLAFYIFNDIKDLERREKVRTWSAISAGEELFPAFIRLIKKCDGGDEGHENIMKLIKWIDEKEFFWTQQSKFSFSYTSLQQSVFELSSDEEVS</sequence>
<evidence type="ECO:0000313" key="7">
    <source>
        <dbReference type="EMBL" id="EFA01852.1"/>
    </source>
</evidence>
<dbReference type="eggNOG" id="ENOG502S979">
    <property type="taxonomic scope" value="Eukaryota"/>
</dbReference>
<evidence type="ECO:0000256" key="5">
    <source>
        <dbReference type="ARBA" id="ARBA00040665"/>
    </source>
</evidence>
<dbReference type="HOGENOM" id="CLU_575226_0_0_1"/>
<dbReference type="KEGG" id="tca:661317"/>
<organism evidence="7 8">
    <name type="scientific">Tribolium castaneum</name>
    <name type="common">Red flour beetle</name>
    <dbReference type="NCBI Taxonomy" id="7070"/>
    <lineage>
        <taxon>Eukaryota</taxon>
        <taxon>Metazoa</taxon>
        <taxon>Ecdysozoa</taxon>
        <taxon>Arthropoda</taxon>
        <taxon>Hexapoda</taxon>
        <taxon>Insecta</taxon>
        <taxon>Pterygota</taxon>
        <taxon>Neoptera</taxon>
        <taxon>Endopterygota</taxon>
        <taxon>Coleoptera</taxon>
        <taxon>Polyphaga</taxon>
        <taxon>Cucujiformia</taxon>
        <taxon>Tenebrionidae</taxon>
        <taxon>Tenebrionidae incertae sedis</taxon>
        <taxon>Tribolium</taxon>
    </lineage>
</organism>
<evidence type="ECO:0000256" key="4">
    <source>
        <dbReference type="ARBA" id="ARBA00022803"/>
    </source>
</evidence>
<dbReference type="Proteomes" id="UP000007266">
    <property type="component" value="Linkage group 4"/>
</dbReference>
<dbReference type="EMBL" id="KQ971338">
    <property type="protein sequence ID" value="EFA01852.1"/>
    <property type="molecule type" value="Genomic_DNA"/>
</dbReference>
<keyword evidence="8" id="KW-1185">Reference proteome</keyword>
<dbReference type="Gene3D" id="1.25.40.10">
    <property type="entry name" value="Tetratricopeptide repeat domain"/>
    <property type="match status" value="1"/>
</dbReference>
<reference evidence="7 8" key="2">
    <citation type="journal article" date="2010" name="Nucleic Acids Res.">
        <title>BeetleBase in 2010: revisions to provide comprehensive genomic information for Tribolium castaneum.</title>
        <authorList>
            <person name="Kim H.S."/>
            <person name="Murphy T."/>
            <person name="Xia J."/>
            <person name="Caragea D."/>
            <person name="Park Y."/>
            <person name="Beeman R.W."/>
            <person name="Lorenzen M.D."/>
            <person name="Butcher S."/>
            <person name="Manak J.R."/>
            <person name="Brown S.J."/>
        </authorList>
    </citation>
    <scope>GENOME REANNOTATION</scope>
    <source>
        <strain evidence="7 8">Georgia GA2</strain>
    </source>
</reference>
<evidence type="ECO:0000256" key="3">
    <source>
        <dbReference type="ARBA" id="ARBA00022737"/>
    </source>
</evidence>
<gene>
    <name evidence="7" type="primary">AUGUSTUS-3.0.2_07455</name>
    <name evidence="7" type="ORF">TcasGA2_TC007455</name>
</gene>
<proteinExistence type="predicted"/>
<dbReference type="STRING" id="7070.D1ZZH2"/>
<dbReference type="GO" id="GO:0003341">
    <property type="term" value="P:cilium movement"/>
    <property type="evidence" value="ECO:0000318"/>
    <property type="project" value="GO_Central"/>
</dbReference>
<dbReference type="PANTHER" id="PTHR46630:SF1">
    <property type="entry name" value="TETRATRICOPEPTIDE REPEAT PROTEIN 29"/>
    <property type="match status" value="1"/>
</dbReference>
<evidence type="ECO:0000256" key="2">
    <source>
        <dbReference type="ARBA" id="ARBA00022490"/>
    </source>
</evidence>
<evidence type="ECO:0000313" key="8">
    <source>
        <dbReference type="Proteomes" id="UP000007266"/>
    </source>
</evidence>
<name>D1ZZH2_TRICA</name>
<dbReference type="GO" id="GO:0005929">
    <property type="term" value="C:cilium"/>
    <property type="evidence" value="ECO:0000318"/>
    <property type="project" value="GO_Central"/>
</dbReference>